<accession>A0ABP1RLA3</accession>
<dbReference type="Proteomes" id="UP001642540">
    <property type="component" value="Unassembled WGS sequence"/>
</dbReference>
<proteinExistence type="predicted"/>
<dbReference type="SUPFAM" id="SSF49854">
    <property type="entry name" value="Spermadhesin, CUB domain"/>
    <property type="match status" value="1"/>
</dbReference>
<evidence type="ECO:0000313" key="6">
    <source>
        <dbReference type="Proteomes" id="UP001642540"/>
    </source>
</evidence>
<reference evidence="5 6" key="1">
    <citation type="submission" date="2024-08" db="EMBL/GenBank/DDBJ databases">
        <authorList>
            <person name="Cucini C."/>
            <person name="Frati F."/>
        </authorList>
    </citation>
    <scope>NUCLEOTIDE SEQUENCE [LARGE SCALE GENOMIC DNA]</scope>
</reference>
<protein>
    <recommendedName>
        <fullName evidence="4">CUB domain-containing protein</fullName>
    </recommendedName>
</protein>
<evidence type="ECO:0000256" key="3">
    <source>
        <dbReference type="SAM" id="SignalP"/>
    </source>
</evidence>
<keyword evidence="3" id="KW-0732">Signal</keyword>
<comment type="caution">
    <text evidence="5">The sequence shown here is derived from an EMBL/GenBank/DDBJ whole genome shotgun (WGS) entry which is preliminary data.</text>
</comment>
<keyword evidence="6" id="KW-1185">Reference proteome</keyword>
<evidence type="ECO:0000313" key="5">
    <source>
        <dbReference type="EMBL" id="CAL8130010.1"/>
    </source>
</evidence>
<organism evidence="5 6">
    <name type="scientific">Orchesella dallaii</name>
    <dbReference type="NCBI Taxonomy" id="48710"/>
    <lineage>
        <taxon>Eukaryota</taxon>
        <taxon>Metazoa</taxon>
        <taxon>Ecdysozoa</taxon>
        <taxon>Arthropoda</taxon>
        <taxon>Hexapoda</taxon>
        <taxon>Collembola</taxon>
        <taxon>Entomobryomorpha</taxon>
        <taxon>Entomobryoidea</taxon>
        <taxon>Orchesellidae</taxon>
        <taxon>Orchesellinae</taxon>
        <taxon>Orchesella</taxon>
    </lineage>
</organism>
<keyword evidence="1" id="KW-1015">Disulfide bond</keyword>
<dbReference type="Gene3D" id="2.60.120.290">
    <property type="entry name" value="Spermadhesin, CUB domain"/>
    <property type="match status" value="1"/>
</dbReference>
<dbReference type="EMBL" id="CAXLJM020000081">
    <property type="protein sequence ID" value="CAL8130010.1"/>
    <property type="molecule type" value="Genomic_DNA"/>
</dbReference>
<dbReference type="InterPro" id="IPR000859">
    <property type="entry name" value="CUB_dom"/>
</dbReference>
<feature type="signal peptide" evidence="3">
    <location>
        <begin position="1"/>
        <end position="21"/>
    </location>
</feature>
<sequence length="288" mass="31477">MQIFAQTFAVFLATFVALTLGTPAEFQNHVVLEEPLYVSCGGVLNTSTATISYKPDSSISPNERCVWTIRSAATRGYSLDVLSFGLQSQPEETGVVATCIRSDIELLPSVEIFGTGAVTLSSVCPILVITYYSGENVDNSTGFAVTYNSISGSTGVSSGSRQYISNGDEGYVRHPSTACTTYTNLEVSSFIFMPPDNIHNPDKKSSVTYTLNSLEEDGCIDNLRVFRFSPSIGWLHNYSIPEDYICGNTTFKSWAIDDMLMLIFRSDVSDVYNGFQLTYTNLPTSNSV</sequence>
<evidence type="ECO:0000256" key="1">
    <source>
        <dbReference type="ARBA" id="ARBA00023157"/>
    </source>
</evidence>
<dbReference type="InterPro" id="IPR035914">
    <property type="entry name" value="Sperma_CUB_dom_sf"/>
</dbReference>
<gene>
    <name evidence="5" type="ORF">ODALV1_LOCUS23523</name>
</gene>
<comment type="caution">
    <text evidence="2">Lacks conserved residue(s) required for the propagation of feature annotation.</text>
</comment>
<feature type="domain" description="CUB" evidence="4">
    <location>
        <begin position="40"/>
        <end position="150"/>
    </location>
</feature>
<evidence type="ECO:0000259" key="4">
    <source>
        <dbReference type="PROSITE" id="PS01180"/>
    </source>
</evidence>
<name>A0ABP1RLA3_9HEXA</name>
<evidence type="ECO:0000256" key="2">
    <source>
        <dbReference type="PROSITE-ProRule" id="PRU00059"/>
    </source>
</evidence>
<dbReference type="PROSITE" id="PS01180">
    <property type="entry name" value="CUB"/>
    <property type="match status" value="1"/>
</dbReference>
<feature type="chain" id="PRO_5045471667" description="CUB domain-containing protein" evidence="3">
    <location>
        <begin position="22"/>
        <end position="288"/>
    </location>
</feature>